<evidence type="ECO:0000313" key="1">
    <source>
        <dbReference type="EMBL" id="CAL5221841.1"/>
    </source>
</evidence>
<name>A0ABP1FS85_9CHLO</name>
<dbReference type="Proteomes" id="UP001497392">
    <property type="component" value="Unassembled WGS sequence"/>
</dbReference>
<evidence type="ECO:0000313" key="2">
    <source>
        <dbReference type="Proteomes" id="UP001497392"/>
    </source>
</evidence>
<protein>
    <submittedName>
        <fullName evidence="1">G4100 protein</fullName>
    </submittedName>
</protein>
<keyword evidence="2" id="KW-1185">Reference proteome</keyword>
<proteinExistence type="predicted"/>
<sequence>MTLREWYKAASTCKTSYNVPLKWAKLIRKHPLEAWAFILKRSEKAVGFEVNFDCTTKGLEQAELTRQYIPVPLPQPSRM</sequence>
<comment type="caution">
    <text evidence="1">The sequence shown here is derived from an EMBL/GenBank/DDBJ whole genome shotgun (WGS) entry which is preliminary data.</text>
</comment>
<gene>
    <name evidence="1" type="primary">g4100</name>
    <name evidence="1" type="ORF">VP750_LOCUS3500</name>
</gene>
<dbReference type="EMBL" id="CAXHTA020000005">
    <property type="protein sequence ID" value="CAL5221841.1"/>
    <property type="molecule type" value="Genomic_DNA"/>
</dbReference>
<reference evidence="1 2" key="1">
    <citation type="submission" date="2024-06" db="EMBL/GenBank/DDBJ databases">
        <authorList>
            <person name="Kraege A."/>
            <person name="Thomma B."/>
        </authorList>
    </citation>
    <scope>NUCLEOTIDE SEQUENCE [LARGE SCALE GENOMIC DNA]</scope>
</reference>
<accession>A0ABP1FS85</accession>
<organism evidence="1 2">
    <name type="scientific">Coccomyxa viridis</name>
    <dbReference type="NCBI Taxonomy" id="1274662"/>
    <lineage>
        <taxon>Eukaryota</taxon>
        <taxon>Viridiplantae</taxon>
        <taxon>Chlorophyta</taxon>
        <taxon>core chlorophytes</taxon>
        <taxon>Trebouxiophyceae</taxon>
        <taxon>Trebouxiophyceae incertae sedis</taxon>
        <taxon>Coccomyxaceae</taxon>
        <taxon>Coccomyxa</taxon>
    </lineage>
</organism>